<evidence type="ECO:0000313" key="2">
    <source>
        <dbReference type="EMBL" id="KAL3781770.1"/>
    </source>
</evidence>
<reference evidence="2 3" key="1">
    <citation type="submission" date="2024-10" db="EMBL/GenBank/DDBJ databases">
        <title>Updated reference genomes for cyclostephanoid diatoms.</title>
        <authorList>
            <person name="Roberts W.R."/>
            <person name="Alverson A.J."/>
        </authorList>
    </citation>
    <scope>NUCLEOTIDE SEQUENCE [LARGE SCALE GENOMIC DNA]</scope>
    <source>
        <strain evidence="2 3">AJA276-08</strain>
    </source>
</reference>
<dbReference type="AlphaFoldDB" id="A0ABD3P5M3"/>
<dbReference type="Proteomes" id="UP001530315">
    <property type="component" value="Unassembled WGS sequence"/>
</dbReference>
<feature type="region of interest" description="Disordered" evidence="1">
    <location>
        <begin position="410"/>
        <end position="457"/>
    </location>
</feature>
<organism evidence="2 3">
    <name type="scientific">Stephanodiscus triporus</name>
    <dbReference type="NCBI Taxonomy" id="2934178"/>
    <lineage>
        <taxon>Eukaryota</taxon>
        <taxon>Sar</taxon>
        <taxon>Stramenopiles</taxon>
        <taxon>Ochrophyta</taxon>
        <taxon>Bacillariophyta</taxon>
        <taxon>Coscinodiscophyceae</taxon>
        <taxon>Thalassiosirophycidae</taxon>
        <taxon>Stephanodiscales</taxon>
        <taxon>Stephanodiscaceae</taxon>
        <taxon>Stephanodiscus</taxon>
    </lineage>
</organism>
<name>A0ABD3P5M3_9STRA</name>
<feature type="compositionally biased region" description="Polar residues" evidence="1">
    <location>
        <begin position="81"/>
        <end position="91"/>
    </location>
</feature>
<feature type="compositionally biased region" description="Low complexity" evidence="1">
    <location>
        <begin position="62"/>
        <end position="80"/>
    </location>
</feature>
<gene>
    <name evidence="2" type="ORF">ACHAW5_000936</name>
</gene>
<comment type="caution">
    <text evidence="2">The sequence shown here is derived from an EMBL/GenBank/DDBJ whole genome shotgun (WGS) entry which is preliminary data.</text>
</comment>
<feature type="compositionally biased region" description="Basic and acidic residues" evidence="1">
    <location>
        <begin position="238"/>
        <end position="262"/>
    </location>
</feature>
<feature type="region of interest" description="Disordered" evidence="1">
    <location>
        <begin position="124"/>
        <end position="169"/>
    </location>
</feature>
<feature type="compositionally biased region" description="Polar residues" evidence="1">
    <location>
        <begin position="18"/>
        <end position="29"/>
    </location>
</feature>
<dbReference type="EMBL" id="JALLAZ020001050">
    <property type="protein sequence ID" value="KAL3781770.1"/>
    <property type="molecule type" value="Genomic_DNA"/>
</dbReference>
<proteinExistence type="predicted"/>
<evidence type="ECO:0000313" key="3">
    <source>
        <dbReference type="Proteomes" id="UP001530315"/>
    </source>
</evidence>
<evidence type="ECO:0008006" key="4">
    <source>
        <dbReference type="Google" id="ProtNLM"/>
    </source>
</evidence>
<feature type="region of interest" description="Disordered" evidence="1">
    <location>
        <begin position="1"/>
        <end position="102"/>
    </location>
</feature>
<feature type="compositionally biased region" description="Basic and acidic residues" evidence="1">
    <location>
        <begin position="210"/>
        <end position="231"/>
    </location>
</feature>
<evidence type="ECO:0000256" key="1">
    <source>
        <dbReference type="SAM" id="MobiDB-lite"/>
    </source>
</evidence>
<feature type="compositionally biased region" description="Low complexity" evidence="1">
    <location>
        <begin position="151"/>
        <end position="164"/>
    </location>
</feature>
<protein>
    <recommendedName>
        <fullName evidence="4">UBA domain-containing protein</fullName>
    </recommendedName>
</protein>
<sequence length="641" mass="70312">MMFGKLKARRKEGAVGGASSTAARLSRYNSAVHRDSLTRDPREEAGGEYDDESPTRLDSARSGKSSARSGKSSKIGGSSSNRKTSTQNSSVKLPPPARCPRMEMAAEMAMYDGGEEEAKLHYSHTTRPVASGGVNDHLSASLPRTRGVGNSPLPSAISSSAPPIMGGRNHMSALLADPEIEDFCDETRARINAGEASTLTLAKYAQNENMRSRRNDSNHYDRKASEREDPFRPGSANGDKDKEKRRSSKRSDHSTKRNGDKKKAGRRLSQQENFLSSLEDCVEGMGFDPVDIKKAIESTDSKSSADVTKVVEWLAEHHDELGGINIKNDDEDIKDDSVGPQSAWSQGTGCSAKSMATTLTADSDQWIQEVEESLQELGFTHKDIRQKRELFRQHSGKMTVEKFISAMMEVEAEDSSSSSDDRSMDEKRASPGLSQGKRGSRKHEQKHNNGEHRSNFVTCRTQTSGANASISDIAEVNEKELANSLRDLGCRPDFVEEGRKMYRRYSDAVRPEEFISLMLDVEGDGRPPSLRQGRRKTVEVFESHENTAALGSIEIAPGQYATMLKGNQTWIAVQNGTAMSSFCNICSVTLQCCPEADHVLCAGCNTVYPLDIGGNRRTSETKNSQGQGRRLLVGMGFMKSK</sequence>
<feature type="region of interest" description="Disordered" evidence="1">
    <location>
        <begin position="203"/>
        <end position="272"/>
    </location>
</feature>
<keyword evidence="3" id="KW-1185">Reference proteome</keyword>
<feature type="compositionally biased region" description="Basic residues" evidence="1">
    <location>
        <begin position="1"/>
        <end position="10"/>
    </location>
</feature>
<feature type="compositionally biased region" description="Basic and acidic residues" evidence="1">
    <location>
        <begin position="419"/>
        <end position="429"/>
    </location>
</feature>
<accession>A0ABD3P5M3</accession>
<feature type="compositionally biased region" description="Basic and acidic residues" evidence="1">
    <location>
        <begin position="32"/>
        <end position="45"/>
    </location>
</feature>